<dbReference type="Proteomes" id="UP000789572">
    <property type="component" value="Unassembled WGS sequence"/>
</dbReference>
<dbReference type="EMBL" id="CAJVPJ010002221">
    <property type="protein sequence ID" value="CAG8616055.1"/>
    <property type="molecule type" value="Genomic_DNA"/>
</dbReference>
<reference evidence="1" key="1">
    <citation type="submission" date="2021-06" db="EMBL/GenBank/DDBJ databases">
        <authorList>
            <person name="Kallberg Y."/>
            <person name="Tangrot J."/>
            <person name="Rosling A."/>
        </authorList>
    </citation>
    <scope>NUCLEOTIDE SEQUENCE</scope>
    <source>
        <strain evidence="1">IA702</strain>
    </source>
</reference>
<proteinExistence type="predicted"/>
<accession>A0A9N9CXW4</accession>
<organism evidence="1 2">
    <name type="scientific">Paraglomus occultum</name>
    <dbReference type="NCBI Taxonomy" id="144539"/>
    <lineage>
        <taxon>Eukaryota</taxon>
        <taxon>Fungi</taxon>
        <taxon>Fungi incertae sedis</taxon>
        <taxon>Mucoromycota</taxon>
        <taxon>Glomeromycotina</taxon>
        <taxon>Glomeromycetes</taxon>
        <taxon>Paraglomerales</taxon>
        <taxon>Paraglomeraceae</taxon>
        <taxon>Paraglomus</taxon>
    </lineage>
</organism>
<comment type="caution">
    <text evidence="1">The sequence shown here is derived from an EMBL/GenBank/DDBJ whole genome shotgun (WGS) entry which is preliminary data.</text>
</comment>
<name>A0A9N9CXW4_9GLOM</name>
<feature type="non-terminal residue" evidence="1">
    <location>
        <position position="86"/>
    </location>
</feature>
<keyword evidence="2" id="KW-1185">Reference proteome</keyword>
<evidence type="ECO:0000313" key="1">
    <source>
        <dbReference type="EMBL" id="CAG8616055.1"/>
    </source>
</evidence>
<gene>
    <name evidence="1" type="ORF">POCULU_LOCUS8189</name>
</gene>
<sequence length="86" mass="9423">FDYAHAIHKWKGQQYHVATAQAIVEVVVSACIIKIVSTKDEGEFPGRSQMLPPSGESYGVSQNASLIRMRNFASSEKSVCAIPEIL</sequence>
<evidence type="ECO:0000313" key="2">
    <source>
        <dbReference type="Proteomes" id="UP000789572"/>
    </source>
</evidence>
<dbReference type="AlphaFoldDB" id="A0A9N9CXW4"/>
<protein>
    <submittedName>
        <fullName evidence="1">6188_t:CDS:1</fullName>
    </submittedName>
</protein>